<proteinExistence type="predicted"/>
<evidence type="ECO:0000313" key="1">
    <source>
        <dbReference type="EMBL" id="CBW76025.1"/>
    </source>
</evidence>
<accession>E5ALK4</accession>
<dbReference type="KEGG" id="brh:RBRH_04096"/>
<reference evidence="1 2" key="1">
    <citation type="journal article" date="2011" name="J. Bacteriol.">
        <title>Complete genome sequence of Burkholderia rhizoxinica, an endosymbiont of Rhizopus microsporus.</title>
        <authorList>
            <person name="Lackner G."/>
            <person name="Moebius N."/>
            <person name="Partida-Martinez L."/>
            <person name="Hertweck C."/>
        </authorList>
    </citation>
    <scope>NUCLEOTIDE SEQUENCE [LARGE SCALE GENOMIC DNA]</scope>
    <source>
        <strain evidence="2">DSM 19002 / CIP 109453 / HKI 454</strain>
    </source>
</reference>
<gene>
    <name evidence="1" type="ordered locus">RBRH_04096</name>
</gene>
<dbReference type="PANTHER" id="PTHR35861:SF2">
    <property type="entry name" value="FELS-2 PROPHAGE PROTEIN"/>
    <property type="match status" value="1"/>
</dbReference>
<evidence type="ECO:0000313" key="2">
    <source>
        <dbReference type="Proteomes" id="UP000007437"/>
    </source>
</evidence>
<dbReference type="AlphaFoldDB" id="E5ALK4"/>
<protein>
    <submittedName>
        <fullName evidence="1">Tail sheath protein gp18</fullName>
    </submittedName>
</protein>
<dbReference type="eggNOG" id="COG3497">
    <property type="taxonomic scope" value="Bacteria"/>
</dbReference>
<dbReference type="HOGENOM" id="CLU_2128832_0_0_4"/>
<name>E5ALK4_MYCRK</name>
<organism evidence="1 2">
    <name type="scientific">Mycetohabitans rhizoxinica (strain DSM 19002 / CIP 109453 / HKI 454)</name>
    <name type="common">Paraburkholderia rhizoxinica</name>
    <dbReference type="NCBI Taxonomy" id="882378"/>
    <lineage>
        <taxon>Bacteria</taxon>
        <taxon>Pseudomonadati</taxon>
        <taxon>Pseudomonadota</taxon>
        <taxon>Betaproteobacteria</taxon>
        <taxon>Burkholderiales</taxon>
        <taxon>Burkholderiaceae</taxon>
        <taxon>Mycetohabitans</taxon>
    </lineage>
</organism>
<dbReference type="EMBL" id="FR687359">
    <property type="protein sequence ID" value="CBW76025.1"/>
    <property type="molecule type" value="Genomic_DNA"/>
</dbReference>
<dbReference type="Proteomes" id="UP000007437">
    <property type="component" value="Chromosome"/>
</dbReference>
<dbReference type="OrthoDB" id="9767864at2"/>
<sequence>MTWIEANLRERCRFAVFEPNHEVTWFQLRGLCSAWLRQVWLDGGLAGANETSAYSVQVGLNETLTQADINAGRLMIRVAVAVLHAAERIEIKLVLKLGDTTAAGTETVGGPLA</sequence>
<dbReference type="PANTHER" id="PTHR35861">
    <property type="match status" value="1"/>
</dbReference>
<dbReference type="RefSeq" id="WP_013436254.1">
    <property type="nucleotide sequence ID" value="NC_014722.1"/>
</dbReference>
<dbReference type="InterPro" id="IPR052042">
    <property type="entry name" value="Tail_sheath_structural"/>
</dbReference>
<dbReference type="STRING" id="882378.RBRH_04096"/>